<organism evidence="12 13">
    <name type="scientific">Geodia barretti</name>
    <name type="common">Barrett's horny sponge</name>
    <dbReference type="NCBI Taxonomy" id="519541"/>
    <lineage>
        <taxon>Eukaryota</taxon>
        <taxon>Metazoa</taxon>
        <taxon>Porifera</taxon>
        <taxon>Demospongiae</taxon>
        <taxon>Heteroscleromorpha</taxon>
        <taxon>Tetractinellida</taxon>
        <taxon>Astrophorina</taxon>
        <taxon>Geodiidae</taxon>
        <taxon>Geodia</taxon>
    </lineage>
</organism>
<evidence type="ECO:0000313" key="13">
    <source>
        <dbReference type="Proteomes" id="UP001174909"/>
    </source>
</evidence>
<evidence type="ECO:0000256" key="4">
    <source>
        <dbReference type="ARBA" id="ARBA00022490"/>
    </source>
</evidence>
<feature type="domain" description="PH" evidence="11">
    <location>
        <begin position="1642"/>
        <end position="1750"/>
    </location>
</feature>
<dbReference type="EMBL" id="CASHTH010003153">
    <property type="protein sequence ID" value="CAI8040974.1"/>
    <property type="molecule type" value="Genomic_DNA"/>
</dbReference>
<keyword evidence="7" id="KW-0009">Actin-binding</keyword>
<dbReference type="GO" id="GO:0005737">
    <property type="term" value="C:cytoplasm"/>
    <property type="evidence" value="ECO:0007669"/>
    <property type="project" value="UniProtKB-ARBA"/>
</dbReference>
<gene>
    <name evidence="12" type="ORF">GBAR_LOCUS22769</name>
</gene>
<reference evidence="12" key="1">
    <citation type="submission" date="2023-03" db="EMBL/GenBank/DDBJ databases">
        <authorList>
            <person name="Steffen K."/>
            <person name="Cardenas P."/>
        </authorList>
    </citation>
    <scope>NUCLEOTIDE SEQUENCE</scope>
</reference>
<evidence type="ECO:0000256" key="2">
    <source>
        <dbReference type="ARBA" id="ARBA00006826"/>
    </source>
</evidence>
<dbReference type="PANTHER" id="PTHR11915">
    <property type="entry name" value="SPECTRIN/FILAMIN RELATED CYTOSKELETAL PROTEIN"/>
    <property type="match status" value="1"/>
</dbReference>
<dbReference type="GO" id="GO:0051693">
    <property type="term" value="P:actin filament capping"/>
    <property type="evidence" value="ECO:0007669"/>
    <property type="project" value="UniProtKB-KW"/>
</dbReference>
<keyword evidence="4" id="KW-0963">Cytoplasm</keyword>
<dbReference type="Pfam" id="PF15410">
    <property type="entry name" value="PH_9"/>
    <property type="match status" value="1"/>
</dbReference>
<comment type="caution">
    <text evidence="12">The sequence shown here is derived from an EMBL/GenBank/DDBJ whole genome shotgun (WGS) entry which is preliminary data.</text>
</comment>
<feature type="compositionally biased region" description="Polar residues" evidence="10">
    <location>
        <begin position="1826"/>
        <end position="1840"/>
    </location>
</feature>
<dbReference type="FunFam" id="1.20.58.60:FF:000017">
    <property type="entry name" value="Spectrin alpha chain, non-erythrocytic 1"/>
    <property type="match status" value="1"/>
</dbReference>
<dbReference type="InterPro" id="IPR041681">
    <property type="entry name" value="PH_9"/>
</dbReference>
<dbReference type="FunFam" id="1.20.58.60:FF:000011">
    <property type="entry name" value="Spectrin beta chain"/>
    <property type="match status" value="1"/>
</dbReference>
<evidence type="ECO:0000256" key="10">
    <source>
        <dbReference type="SAM" id="MobiDB-lite"/>
    </source>
</evidence>
<dbReference type="SMART" id="SM00233">
    <property type="entry name" value="PH"/>
    <property type="match status" value="1"/>
</dbReference>
<feature type="compositionally biased region" description="Pro residues" evidence="10">
    <location>
        <begin position="1791"/>
        <end position="1803"/>
    </location>
</feature>
<evidence type="ECO:0000256" key="3">
    <source>
        <dbReference type="ARBA" id="ARBA00022467"/>
    </source>
</evidence>
<feature type="coiled-coil region" evidence="9">
    <location>
        <begin position="1088"/>
        <end position="1115"/>
    </location>
</feature>
<keyword evidence="9" id="KW-0175">Coiled coil</keyword>
<dbReference type="Pfam" id="PF00435">
    <property type="entry name" value="Spectrin"/>
    <property type="match status" value="15"/>
</dbReference>
<feature type="region of interest" description="Disordered" evidence="10">
    <location>
        <begin position="1760"/>
        <end position="1866"/>
    </location>
</feature>
<keyword evidence="3" id="KW-0117">Actin capping</keyword>
<dbReference type="InterPro" id="IPR001605">
    <property type="entry name" value="PH_dom-spectrin-type"/>
</dbReference>
<accession>A0AA35X1T3</accession>
<dbReference type="PROSITE" id="PS50003">
    <property type="entry name" value="PH_DOMAIN"/>
    <property type="match status" value="1"/>
</dbReference>
<dbReference type="PRINTS" id="PR00683">
    <property type="entry name" value="SPECTRINPH"/>
</dbReference>
<evidence type="ECO:0000256" key="6">
    <source>
        <dbReference type="ARBA" id="ARBA00022737"/>
    </source>
</evidence>
<evidence type="ECO:0000256" key="5">
    <source>
        <dbReference type="ARBA" id="ARBA00022553"/>
    </source>
</evidence>
<evidence type="ECO:0000256" key="7">
    <source>
        <dbReference type="ARBA" id="ARBA00023203"/>
    </source>
</evidence>
<dbReference type="Proteomes" id="UP001174909">
    <property type="component" value="Unassembled WGS sequence"/>
</dbReference>
<dbReference type="SMART" id="SM00150">
    <property type="entry name" value="SPEC"/>
    <property type="match status" value="15"/>
</dbReference>
<dbReference type="FunFam" id="1.20.58.60:FF:000019">
    <property type="entry name" value="Spectrin beta chain"/>
    <property type="match status" value="1"/>
</dbReference>
<dbReference type="CDD" id="cd00176">
    <property type="entry name" value="SPEC"/>
    <property type="match status" value="7"/>
</dbReference>
<dbReference type="FunFam" id="1.20.58.60:FF:000007">
    <property type="entry name" value="Spectrin alpha chain non-erythrocytic 1"/>
    <property type="match status" value="2"/>
</dbReference>
<feature type="coiled-coil region" evidence="9">
    <location>
        <begin position="1292"/>
        <end position="1326"/>
    </location>
</feature>
<dbReference type="FunFam" id="1.20.58.60:FF:000020">
    <property type="entry name" value="Spectrin alpha chain, non-erythrocytic 1"/>
    <property type="match status" value="3"/>
</dbReference>
<evidence type="ECO:0000259" key="11">
    <source>
        <dbReference type="PROSITE" id="PS50003"/>
    </source>
</evidence>
<evidence type="ECO:0000313" key="12">
    <source>
        <dbReference type="EMBL" id="CAI8040974.1"/>
    </source>
</evidence>
<dbReference type="CDD" id="cd10571">
    <property type="entry name" value="PH_beta_spectrin"/>
    <property type="match status" value="1"/>
</dbReference>
<feature type="coiled-coil region" evidence="9">
    <location>
        <begin position="62"/>
        <end position="89"/>
    </location>
</feature>
<dbReference type="GO" id="GO:0003779">
    <property type="term" value="F:actin binding"/>
    <property type="evidence" value="ECO:0007669"/>
    <property type="project" value="UniProtKB-KW"/>
</dbReference>
<evidence type="ECO:0000256" key="9">
    <source>
        <dbReference type="SAM" id="Coils"/>
    </source>
</evidence>
<dbReference type="InterPro" id="IPR001849">
    <property type="entry name" value="PH_domain"/>
</dbReference>
<comment type="subcellular location">
    <subcellularLocation>
        <location evidence="1">Cytoplasm</location>
        <location evidence="1">Cytoskeleton</location>
    </subcellularLocation>
</comment>
<sequence length="1866" mass="215161">MSWVCDMEETMCSEEPARSVSGAEALISKHNQHKAEIDTREDSVTQVAKAGRKLIQQSHYASTEIRERLAELKQESESLQELWTQQQARLNQTLQHQQFIREAKLIDTMSSSHEVHLATDKLGVSVDECDALLKKHDAFERLIASQEEKVTAMVEFGKRLCSSAHYEQKDITTRQRAVLQRREKVKQSAVARKNRLEDCRKLMVFVQNCNEAESWIQEKKQVANDESFRDPTNLENKLKKHQEFEAEVNANEMRIQNIAQTGESLVEGDHYASDDIEARVEELFAKWEELLEATDAKRLGLEQALSLVHYRRKVDVVQALIRDRVAVASSAETGRDLEHCVLLSRKFDEFRTELTADKSRLDEVNDEAVRLIAEGHTGEQIISEQQDSLNARWEELNSLAEERRKLLAGAEQVHRFVRDAVETNDRMNEKAKALLTDDLGKDLASVEALIRKHEELERDISAIDAKLEQLDQEAQRLIGEQPASQPLIVEKQSEIMENWEQLTQRADERKANLEQSRELQRFLANLRDLLAWSKDIHDRLTRDELAKSVPEAESLLERHQERKGEIDARDENFTKIKEKGEELVRAAHYAASEIQSRLVGLAEEHARLLETWRKRQELFLQSHSFQVFLRDAEQRETWITTQEAFLSNEDAGDSLDSVEALIKKHQDFEKSLAPQGEKLNALEVFSQKLLAEGHYESEAVVTRRNTVVQRYARLQEISERRARKLADSMKFQHFLRDVDEAESWIVEKMTVASDESYRDPTNLQSKLQKHAAFQGELSSNKGRVDSVTETGGELIEQNHYASHEIEARMEDLRAHWQHLEEKTQDRGQKLKEASEQQQFMRAVEDMEQWILDMEGQMSSEDMGKNLLSVNILIKKHALIESEIQANQDQVDTIMAQVRAFREAGHFQIEQIEDRGRELVAKYCQLEDPMARRHQQLEDSLKLHQFQHDVEDEVNWIHDRQPLASSSDLGRTLAEVQSLQKTHLTLETEQSSHSPVLESVANTAQELIAAKHFACEQIQEQRASLLEMWANLREMVGQRSTMLSDSLHVQQYYAKVSEGMSWLNLKHSLVALREYGKDEDSTQALIKKHEAIELDIEGYEAKIEELQGESQRLVDGGHFDSETITEREVSLTATYSELTLLASTRHHRLVECKQLHRFNRDSDEVEVWILAKEAVAQNEDVGKDLEHVEILQKRFTDFVHNTMASEERVTHVCQVADTLIAAAHTDSKRIEDRKRAISQLWDSLRNTIDLRSMSLAVAKEIHTFDRDSTDVKERVQEKDSSLPEDYGKDLATVQALQRRHEGFERDLAALEKQVSLLSQEAKRLANTYPERASHVRKKEQQTLTMWRALIERSTGRKNKLVEAEQLQRFLNDFRDLSSWISDMIAVLQTDELPRDVSGAEALLLSHLEHKAEIDARQANFTAFDHQGQVLVEAGHYASKEIKEKMRVLSASHKELKEGWEEQRVELEQNLDSQMFKRDAEQAEMWIAMRESLLGSDEIGDSVDTVEELLRLQEDFEKMLAAQEEKFSSLSRETKVEETQRRKREEEERKRKEEEERQREEQRRRGEERRSKEEDQRRELERQRQREQEAQRKRESEKRAAEEQKRREREERERMEKEQQLARELEERLRAEEEKHEYQLSMPEPDMDGVLQRKNELDEGGRKAVMRSWRQYYTVLTGPLLHFYREKRDFQQNAAAAPAINVSHGVCEIAKDYQKKKNALRLKLPSGAEYLLIARDEADLLAWVDAINKAIQNQTTVNPLSQPGHFSAAPSPLNPLISVSGPGASSGIDTPPDSLPPPPSSLPPPLDDEKLLSPPSAIPSDVADMQAGNGSTEHPSPAVSSHQPHEAAGDDKRRKKGRFKMFGASRKT</sequence>
<keyword evidence="6" id="KW-0677">Repeat</keyword>
<evidence type="ECO:0000256" key="8">
    <source>
        <dbReference type="ARBA" id="ARBA00023212"/>
    </source>
</evidence>
<dbReference type="InterPro" id="IPR011993">
    <property type="entry name" value="PH-like_dom_sf"/>
</dbReference>
<dbReference type="SUPFAM" id="SSF50729">
    <property type="entry name" value="PH domain-like"/>
    <property type="match status" value="1"/>
</dbReference>
<dbReference type="GO" id="GO:0005856">
    <property type="term" value="C:cytoskeleton"/>
    <property type="evidence" value="ECO:0007669"/>
    <property type="project" value="UniProtKB-SubCell"/>
</dbReference>
<feature type="compositionally biased region" description="Basic and acidic residues" evidence="10">
    <location>
        <begin position="1841"/>
        <end position="1850"/>
    </location>
</feature>
<keyword evidence="8" id="KW-0206">Cytoskeleton</keyword>
<keyword evidence="13" id="KW-1185">Reference proteome</keyword>
<comment type="similarity">
    <text evidence="2">Belongs to the spectrin family.</text>
</comment>
<proteinExistence type="inferred from homology"/>
<dbReference type="Gene3D" id="1.20.58.60">
    <property type="match status" value="12"/>
</dbReference>
<dbReference type="Gene3D" id="2.30.29.30">
    <property type="entry name" value="Pleckstrin-homology domain (PH domain)/Phosphotyrosine-binding domain (PTB)"/>
    <property type="match status" value="1"/>
</dbReference>
<keyword evidence="5" id="KW-0597">Phosphoprotein</keyword>
<feature type="coiled-coil region" evidence="9">
    <location>
        <begin position="446"/>
        <end position="516"/>
    </location>
</feature>
<evidence type="ECO:0000256" key="1">
    <source>
        <dbReference type="ARBA" id="ARBA00004245"/>
    </source>
</evidence>
<protein>
    <submittedName>
        <fullName evidence="12">Spectrin alpha chain, non-erythrocytic 1</fullName>
    </submittedName>
</protein>
<dbReference type="FunFam" id="2.30.29.30:FF:000024">
    <property type="entry name" value="Spectrin beta chain"/>
    <property type="match status" value="1"/>
</dbReference>
<dbReference type="FunFam" id="1.20.58.60:FF:000013">
    <property type="entry name" value="Spectrin alpha chain, non-erythrocytic 1"/>
    <property type="match status" value="1"/>
</dbReference>
<dbReference type="GO" id="GO:0016020">
    <property type="term" value="C:membrane"/>
    <property type="evidence" value="ECO:0007669"/>
    <property type="project" value="UniProtKB-ARBA"/>
</dbReference>
<dbReference type="SUPFAM" id="SSF46966">
    <property type="entry name" value="Spectrin repeat"/>
    <property type="match status" value="10"/>
</dbReference>
<dbReference type="GO" id="GO:0005543">
    <property type="term" value="F:phospholipid binding"/>
    <property type="evidence" value="ECO:0007669"/>
    <property type="project" value="InterPro"/>
</dbReference>
<name>A0AA35X1T3_GEOBA</name>
<feature type="region of interest" description="Disordered" evidence="10">
    <location>
        <begin position="1522"/>
        <end position="1621"/>
    </location>
</feature>
<dbReference type="InterPro" id="IPR018159">
    <property type="entry name" value="Spectrin/alpha-actinin"/>
</dbReference>
<dbReference type="InterPro" id="IPR002017">
    <property type="entry name" value="Spectrin_repeat"/>
</dbReference>